<protein>
    <recommendedName>
        <fullName evidence="1">gamma-glutamylcyclotransferase</fullName>
        <ecNumber evidence="1">4.3.2.9</ecNumber>
    </recommendedName>
</protein>
<dbReference type="Proteomes" id="UP001303473">
    <property type="component" value="Unassembled WGS sequence"/>
</dbReference>
<dbReference type="Gene3D" id="3.10.490.10">
    <property type="entry name" value="Gamma-glutamyl cyclotransferase-like"/>
    <property type="match status" value="1"/>
</dbReference>
<sequence length="504" mass="55116">MTPRCISPHSHRARTISSSHHFRRRDDNATFEPSLMGFFWTNPTTQNNHGRMASRRSAGDSLYFAYGSNLWIDQMAKRCPGSSFKGKGTLEGYRWQINERGVANVVKAPGHSVEGLVFSVTASDERTLDRNEGISKKFYERQSLTIILEEHSILVNQKTSQVAVWLGDNRDGSDDKISLLGSHKERYPALVYVSEKYKDDGPIRTEYIKRMQSAAADAIALGVSRSWVNSAMGRYINPARAEPPITQVQSPRQPTGRLETLAEGGTHRSAAAEAASGGDAASSNAGRPPLQASANLLLTHQSDTVSLQALRESNRRKGADCGVAFPPAMLDGVKGSNTFAAQDEGDERVYLVLVSKRLPRLGADHDSNGAVGVKWSTMDLELANELAMLHFRELWSSICDDSLAGGYSQWERITKGGQRPPGLSWDLNENVCLSLYGSVGETTTTSSATVWVEPHTLIRSLHQPYQTGSNLATTGLLAFCLGWGAYLSWRALAALPSLPGYRGT</sequence>
<dbReference type="AlphaFoldDB" id="A0AAN6RZZ6"/>
<evidence type="ECO:0000256" key="2">
    <source>
        <dbReference type="ARBA" id="ARBA00023239"/>
    </source>
</evidence>
<dbReference type="InterPro" id="IPR036568">
    <property type="entry name" value="GGCT-like_sf"/>
</dbReference>
<evidence type="ECO:0000259" key="6">
    <source>
        <dbReference type="Pfam" id="PF06094"/>
    </source>
</evidence>
<evidence type="ECO:0000256" key="1">
    <source>
        <dbReference type="ARBA" id="ARBA00012346"/>
    </source>
</evidence>
<dbReference type="CDD" id="cd06661">
    <property type="entry name" value="GGCT_like"/>
    <property type="match status" value="1"/>
</dbReference>
<dbReference type="InterPro" id="IPR009288">
    <property type="entry name" value="AIG2-like_dom"/>
</dbReference>
<dbReference type="PANTHER" id="PTHR12935">
    <property type="entry name" value="GAMMA-GLUTAMYLCYCLOTRANSFERASE"/>
    <property type="match status" value="1"/>
</dbReference>
<dbReference type="EC" id="4.3.2.9" evidence="1"/>
<comment type="caution">
    <text evidence="7">The sequence shown here is derived from an EMBL/GenBank/DDBJ whole genome shotgun (WGS) entry which is preliminary data.</text>
</comment>
<keyword evidence="2" id="KW-0456">Lyase</keyword>
<dbReference type="InterPro" id="IPR017939">
    <property type="entry name" value="G-Glutamylcylcotransferase"/>
</dbReference>
<dbReference type="EMBL" id="MU853966">
    <property type="protein sequence ID" value="KAK3934716.1"/>
    <property type="molecule type" value="Genomic_DNA"/>
</dbReference>
<evidence type="ECO:0000313" key="8">
    <source>
        <dbReference type="Proteomes" id="UP001303473"/>
    </source>
</evidence>
<evidence type="ECO:0000313" key="7">
    <source>
        <dbReference type="EMBL" id="KAK3934716.1"/>
    </source>
</evidence>
<feature type="region of interest" description="Disordered" evidence="5">
    <location>
        <begin position="1"/>
        <end position="24"/>
    </location>
</feature>
<feature type="region of interest" description="Disordered" evidence="5">
    <location>
        <begin position="264"/>
        <end position="289"/>
    </location>
</feature>
<evidence type="ECO:0000256" key="5">
    <source>
        <dbReference type="SAM" id="MobiDB-lite"/>
    </source>
</evidence>
<dbReference type="PANTHER" id="PTHR12935:SF0">
    <property type="entry name" value="GAMMA-GLUTAMYLCYCLOTRANSFERASE"/>
    <property type="match status" value="1"/>
</dbReference>
<feature type="compositionally biased region" description="Low complexity" evidence="5">
    <location>
        <begin position="269"/>
        <end position="286"/>
    </location>
</feature>
<feature type="binding site" evidence="4">
    <location>
        <begin position="63"/>
        <end position="68"/>
    </location>
    <ligand>
        <name>substrate</name>
    </ligand>
</feature>
<feature type="domain" description="Gamma-glutamylcyclotransferase AIG2-like" evidence="6">
    <location>
        <begin position="63"/>
        <end position="152"/>
    </location>
</feature>
<dbReference type="GO" id="GO:0003839">
    <property type="term" value="F:gamma-glutamylcyclotransferase activity"/>
    <property type="evidence" value="ECO:0007669"/>
    <property type="project" value="UniProtKB-EC"/>
</dbReference>
<proteinExistence type="predicted"/>
<gene>
    <name evidence="7" type="ORF">QBC46DRAFT_399143</name>
</gene>
<evidence type="ECO:0000256" key="4">
    <source>
        <dbReference type="PIRSR" id="PIRSR617939-2"/>
    </source>
</evidence>
<feature type="active site" description="Proton acceptor" evidence="3">
    <location>
        <position position="132"/>
    </location>
</feature>
<name>A0AAN6RZZ6_9PEZI</name>
<evidence type="ECO:0000256" key="3">
    <source>
        <dbReference type="PIRSR" id="PIRSR617939-1"/>
    </source>
</evidence>
<accession>A0AAN6RZZ6</accession>
<dbReference type="Pfam" id="PF06094">
    <property type="entry name" value="GGACT"/>
    <property type="match status" value="1"/>
</dbReference>
<dbReference type="InterPro" id="IPR013024">
    <property type="entry name" value="GGCT-like"/>
</dbReference>
<organism evidence="7 8">
    <name type="scientific">Diplogelasinospora grovesii</name>
    <dbReference type="NCBI Taxonomy" id="303347"/>
    <lineage>
        <taxon>Eukaryota</taxon>
        <taxon>Fungi</taxon>
        <taxon>Dikarya</taxon>
        <taxon>Ascomycota</taxon>
        <taxon>Pezizomycotina</taxon>
        <taxon>Sordariomycetes</taxon>
        <taxon>Sordariomycetidae</taxon>
        <taxon>Sordariales</taxon>
        <taxon>Diplogelasinosporaceae</taxon>
        <taxon>Diplogelasinospora</taxon>
    </lineage>
</organism>
<keyword evidence="8" id="KW-1185">Reference proteome</keyword>
<dbReference type="SUPFAM" id="SSF110857">
    <property type="entry name" value="Gamma-glutamyl cyclotransferase-like"/>
    <property type="match status" value="1"/>
</dbReference>
<reference evidence="8" key="1">
    <citation type="journal article" date="2023" name="Mol. Phylogenet. Evol.">
        <title>Genome-scale phylogeny and comparative genomics of the fungal order Sordariales.</title>
        <authorList>
            <person name="Hensen N."/>
            <person name="Bonometti L."/>
            <person name="Westerberg I."/>
            <person name="Brannstrom I.O."/>
            <person name="Guillou S."/>
            <person name="Cros-Aarteil S."/>
            <person name="Calhoun S."/>
            <person name="Haridas S."/>
            <person name="Kuo A."/>
            <person name="Mondo S."/>
            <person name="Pangilinan J."/>
            <person name="Riley R."/>
            <person name="LaButti K."/>
            <person name="Andreopoulos B."/>
            <person name="Lipzen A."/>
            <person name="Chen C."/>
            <person name="Yan M."/>
            <person name="Daum C."/>
            <person name="Ng V."/>
            <person name="Clum A."/>
            <person name="Steindorff A."/>
            <person name="Ohm R.A."/>
            <person name="Martin F."/>
            <person name="Silar P."/>
            <person name="Natvig D.O."/>
            <person name="Lalanne C."/>
            <person name="Gautier V."/>
            <person name="Ament-Velasquez S.L."/>
            <person name="Kruys A."/>
            <person name="Hutchinson M.I."/>
            <person name="Powell A.J."/>
            <person name="Barry K."/>
            <person name="Miller A.N."/>
            <person name="Grigoriev I.V."/>
            <person name="Debuchy R."/>
            <person name="Gladieux P."/>
            <person name="Hiltunen Thoren M."/>
            <person name="Johannesson H."/>
        </authorList>
    </citation>
    <scope>NUCLEOTIDE SEQUENCE [LARGE SCALE GENOMIC DNA]</scope>
    <source>
        <strain evidence="8">CBS 340.73</strain>
    </source>
</reference>